<keyword evidence="1" id="KW-0472">Membrane</keyword>
<reference evidence="2" key="2">
    <citation type="submission" date="2020-06" db="EMBL/GenBank/DDBJ databases">
        <title>Helianthus annuus Genome sequencing and assembly Release 2.</title>
        <authorList>
            <person name="Gouzy J."/>
            <person name="Langlade N."/>
            <person name="Munos S."/>
        </authorList>
    </citation>
    <scope>NUCLEOTIDE SEQUENCE</scope>
    <source>
        <tissue evidence="2">Leaves</tissue>
    </source>
</reference>
<dbReference type="Proteomes" id="UP000215914">
    <property type="component" value="Unassembled WGS sequence"/>
</dbReference>
<sequence length="209" mass="24014">MRNVVPFTTYNDHQELLCTIGISGVYSITLALWLIFGRKQYLPLYMLIVLLLNIVWLLLRQNNCLPLGTEFNLVFYVLGYVYHAISNEFFDGMMLTMAVICVIGDLTCISFLIVLEWIKDSSDQTIMVSNRMSKVILNNLIVFTLNGGVICCYLFAKQVDHVWKILCFVVLGGVGLMTIICIALRLVSPCQEYWWSYRSRVLVRPIYEA</sequence>
<dbReference type="Gramene" id="mRNA:HanXRQr2_Chr12g0560351">
    <property type="protein sequence ID" value="CDS:HanXRQr2_Chr12g0560351.1"/>
    <property type="gene ID" value="HanXRQr2_Chr12g0560351"/>
</dbReference>
<comment type="caution">
    <text evidence="2">The sequence shown here is derived from an EMBL/GenBank/DDBJ whole genome shotgun (WGS) entry which is preliminary data.</text>
</comment>
<feature type="transmembrane region" description="Helical" evidence="1">
    <location>
        <begin position="94"/>
        <end position="115"/>
    </location>
</feature>
<name>A0A9K3HJJ3_HELAN</name>
<accession>A0A9K3HJJ3</accession>
<protein>
    <submittedName>
        <fullName evidence="2">Uncharacterized protein</fullName>
    </submittedName>
</protein>
<keyword evidence="1" id="KW-1133">Transmembrane helix</keyword>
<keyword evidence="1" id="KW-0812">Transmembrane</keyword>
<evidence type="ECO:0000256" key="1">
    <source>
        <dbReference type="SAM" id="Phobius"/>
    </source>
</evidence>
<feature type="transmembrane region" description="Helical" evidence="1">
    <location>
        <begin position="42"/>
        <end position="59"/>
    </location>
</feature>
<organism evidence="2 3">
    <name type="scientific">Helianthus annuus</name>
    <name type="common">Common sunflower</name>
    <dbReference type="NCBI Taxonomy" id="4232"/>
    <lineage>
        <taxon>Eukaryota</taxon>
        <taxon>Viridiplantae</taxon>
        <taxon>Streptophyta</taxon>
        <taxon>Embryophyta</taxon>
        <taxon>Tracheophyta</taxon>
        <taxon>Spermatophyta</taxon>
        <taxon>Magnoliopsida</taxon>
        <taxon>eudicotyledons</taxon>
        <taxon>Gunneridae</taxon>
        <taxon>Pentapetalae</taxon>
        <taxon>asterids</taxon>
        <taxon>campanulids</taxon>
        <taxon>Asterales</taxon>
        <taxon>Asteraceae</taxon>
        <taxon>Asteroideae</taxon>
        <taxon>Heliantheae alliance</taxon>
        <taxon>Heliantheae</taxon>
        <taxon>Helianthus</taxon>
    </lineage>
</organism>
<feature type="transmembrane region" description="Helical" evidence="1">
    <location>
        <begin position="136"/>
        <end position="156"/>
    </location>
</feature>
<dbReference type="EMBL" id="MNCJ02000327">
    <property type="protein sequence ID" value="KAF5779514.1"/>
    <property type="molecule type" value="Genomic_DNA"/>
</dbReference>
<evidence type="ECO:0000313" key="2">
    <source>
        <dbReference type="EMBL" id="KAF5779514.1"/>
    </source>
</evidence>
<keyword evidence="3" id="KW-1185">Reference proteome</keyword>
<gene>
    <name evidence="2" type="ORF">HanXRQr2_Chr12g0560351</name>
</gene>
<evidence type="ECO:0000313" key="3">
    <source>
        <dbReference type="Proteomes" id="UP000215914"/>
    </source>
</evidence>
<reference evidence="2" key="1">
    <citation type="journal article" date="2017" name="Nature">
        <title>The sunflower genome provides insights into oil metabolism, flowering and Asterid evolution.</title>
        <authorList>
            <person name="Badouin H."/>
            <person name="Gouzy J."/>
            <person name="Grassa C.J."/>
            <person name="Murat F."/>
            <person name="Staton S.E."/>
            <person name="Cottret L."/>
            <person name="Lelandais-Briere C."/>
            <person name="Owens G.L."/>
            <person name="Carrere S."/>
            <person name="Mayjonade B."/>
            <person name="Legrand L."/>
            <person name="Gill N."/>
            <person name="Kane N.C."/>
            <person name="Bowers J.E."/>
            <person name="Hubner S."/>
            <person name="Bellec A."/>
            <person name="Berard A."/>
            <person name="Berges H."/>
            <person name="Blanchet N."/>
            <person name="Boniface M.C."/>
            <person name="Brunel D."/>
            <person name="Catrice O."/>
            <person name="Chaidir N."/>
            <person name="Claudel C."/>
            <person name="Donnadieu C."/>
            <person name="Faraut T."/>
            <person name="Fievet G."/>
            <person name="Helmstetter N."/>
            <person name="King M."/>
            <person name="Knapp S.J."/>
            <person name="Lai Z."/>
            <person name="Le Paslier M.C."/>
            <person name="Lippi Y."/>
            <person name="Lorenzon L."/>
            <person name="Mandel J.R."/>
            <person name="Marage G."/>
            <person name="Marchand G."/>
            <person name="Marquand E."/>
            <person name="Bret-Mestries E."/>
            <person name="Morien E."/>
            <person name="Nambeesan S."/>
            <person name="Nguyen T."/>
            <person name="Pegot-Espagnet P."/>
            <person name="Pouilly N."/>
            <person name="Raftis F."/>
            <person name="Sallet E."/>
            <person name="Schiex T."/>
            <person name="Thomas J."/>
            <person name="Vandecasteele C."/>
            <person name="Vares D."/>
            <person name="Vear F."/>
            <person name="Vautrin S."/>
            <person name="Crespi M."/>
            <person name="Mangin B."/>
            <person name="Burke J.M."/>
            <person name="Salse J."/>
            <person name="Munos S."/>
            <person name="Vincourt P."/>
            <person name="Rieseberg L.H."/>
            <person name="Langlade N.B."/>
        </authorList>
    </citation>
    <scope>NUCLEOTIDE SEQUENCE</scope>
    <source>
        <tissue evidence="2">Leaves</tissue>
    </source>
</reference>
<proteinExistence type="predicted"/>
<feature type="transmembrane region" description="Helical" evidence="1">
    <location>
        <begin position="162"/>
        <end position="187"/>
    </location>
</feature>
<dbReference type="AlphaFoldDB" id="A0A9K3HJJ3"/>
<feature type="transmembrane region" description="Helical" evidence="1">
    <location>
        <begin position="16"/>
        <end position="36"/>
    </location>
</feature>